<dbReference type="InterPro" id="IPR050922">
    <property type="entry name" value="LytR/CpsA/Psr_CW_biosynth"/>
</dbReference>
<evidence type="ECO:0000259" key="3">
    <source>
        <dbReference type="Pfam" id="PF13399"/>
    </source>
</evidence>
<dbReference type="Pfam" id="PF13399">
    <property type="entry name" value="LytR_C"/>
    <property type="match status" value="1"/>
</dbReference>
<evidence type="ECO:0000313" key="5">
    <source>
        <dbReference type="Proteomes" id="UP000320888"/>
    </source>
</evidence>
<dbReference type="AlphaFoldDB" id="A0A553YBR1"/>
<comment type="similarity">
    <text evidence="1">Belongs to the LytR/CpsA/Psr (LCP) family.</text>
</comment>
<accession>A0A553YBR1</accession>
<organism evidence="4 5">
    <name type="scientific">Streptomyces benahoarensis</name>
    <dbReference type="NCBI Taxonomy" id="2595054"/>
    <lineage>
        <taxon>Bacteria</taxon>
        <taxon>Bacillati</taxon>
        <taxon>Actinomycetota</taxon>
        <taxon>Actinomycetes</taxon>
        <taxon>Kitasatosporales</taxon>
        <taxon>Streptomycetaceae</taxon>
        <taxon>Streptomyces</taxon>
    </lineage>
</organism>
<evidence type="ECO:0000313" key="4">
    <source>
        <dbReference type="EMBL" id="TSB26639.1"/>
    </source>
</evidence>
<dbReference type="PANTHER" id="PTHR33392:SF6">
    <property type="entry name" value="POLYISOPRENYL-TEICHOIC ACID--PEPTIDOGLYCAN TEICHOIC ACID TRANSFERASE TAGU"/>
    <property type="match status" value="1"/>
</dbReference>
<dbReference type="RefSeq" id="WP_143944599.1">
    <property type="nucleotide sequence ID" value="NZ_VKLS01000551.1"/>
</dbReference>
<proteinExistence type="inferred from homology"/>
<feature type="domain" description="LytR/CpsA/Psr regulator C-terminal" evidence="3">
    <location>
        <begin position="354"/>
        <end position="439"/>
    </location>
</feature>
<keyword evidence="5" id="KW-1185">Reference proteome</keyword>
<evidence type="ECO:0000256" key="1">
    <source>
        <dbReference type="ARBA" id="ARBA00006068"/>
    </source>
</evidence>
<dbReference type="EMBL" id="VKLS01000551">
    <property type="protein sequence ID" value="TSB26639.1"/>
    <property type="molecule type" value="Genomic_DNA"/>
</dbReference>
<dbReference type="NCBIfam" id="TIGR00350">
    <property type="entry name" value="lytR_cpsA_psr"/>
    <property type="match status" value="1"/>
</dbReference>
<gene>
    <name evidence="4" type="ORF">FNZ23_26745</name>
</gene>
<reference evidence="4 5" key="1">
    <citation type="submission" date="2019-07" db="EMBL/GenBank/DDBJ databases">
        <title>Draft genome for Streptomyces benahoarensis MZ03-48.</title>
        <authorList>
            <person name="Gonzalez-Pimentel J.L."/>
        </authorList>
    </citation>
    <scope>NUCLEOTIDE SEQUENCE [LARGE SCALE GENOMIC DNA]</scope>
    <source>
        <strain evidence="4 5">MZ03-48</strain>
    </source>
</reference>
<comment type="caution">
    <text evidence="4">The sequence shown here is derived from an EMBL/GenBank/DDBJ whole genome shotgun (WGS) entry which is preliminary data.</text>
</comment>
<dbReference type="OrthoDB" id="9782542at2"/>
<name>A0A553YBR1_9ACTN</name>
<dbReference type="InterPro" id="IPR004474">
    <property type="entry name" value="LytR_CpsA_psr"/>
</dbReference>
<dbReference type="PANTHER" id="PTHR33392">
    <property type="entry name" value="POLYISOPRENYL-TEICHOIC ACID--PEPTIDOGLYCAN TEICHOIC ACID TRANSFERASE TAGU"/>
    <property type="match status" value="1"/>
</dbReference>
<dbReference type="Gene3D" id="3.30.70.2390">
    <property type="match status" value="1"/>
</dbReference>
<evidence type="ECO:0000259" key="2">
    <source>
        <dbReference type="Pfam" id="PF03816"/>
    </source>
</evidence>
<feature type="domain" description="Cell envelope-related transcriptional attenuator" evidence="2">
    <location>
        <begin position="84"/>
        <end position="245"/>
    </location>
</feature>
<sequence>MTRRGRVVAWAGAVLAAVLLGTTGAGAWVYQHLDANIRGADIDHGLGDRPANLNPGSKNILVVGSDSRAGANARYGKGLTSMQSDTLMVLHLSADRHWATALSFPRDSWVRIPSCVRGDGSRSTPHHFKINEAFSLGGDTGDIGKAASCTIKTVEAATGLRIDHFASLDFQGFKGMVNALGGIEVCPEHALHDVKAHLNLQAGCQNVRDEQALGYVRTRYSVGDGSDLGRIGRQQEFLKALGTKARSQLTSPGALYGFLDSATKSLTTDRDLAGITPLYDLAATLKDIPADRLTFLTVPNYPREADVPTDRANVVWQYPQAGDVFRDLAHDREIDTAAKRKLTASAAHPVTAASVRIRVLNGTGTPGRAATAATALRTLGFTVTTTGNAPTTGPTSIDHPSGLRDQAEVLAARLPGDLTPREAAEAVPGEVTLTVGPDFPADWDG</sequence>
<dbReference type="InterPro" id="IPR027381">
    <property type="entry name" value="LytR/CpsA/Psr_C"/>
</dbReference>
<dbReference type="Pfam" id="PF03816">
    <property type="entry name" value="LytR_cpsA_psr"/>
    <property type="match status" value="1"/>
</dbReference>
<dbReference type="Gene3D" id="3.40.630.190">
    <property type="entry name" value="LCP protein"/>
    <property type="match status" value="1"/>
</dbReference>
<dbReference type="Proteomes" id="UP000320888">
    <property type="component" value="Unassembled WGS sequence"/>
</dbReference>
<protein>
    <submittedName>
        <fullName evidence="4">LytR family transcriptional regulator</fullName>
    </submittedName>
</protein>